<feature type="domain" description="PAS" evidence="3">
    <location>
        <begin position="27"/>
        <end position="81"/>
    </location>
</feature>
<dbReference type="PROSITE" id="PS50112">
    <property type="entry name" value="PAS"/>
    <property type="match status" value="2"/>
</dbReference>
<feature type="domain" description="GGDEF" evidence="6">
    <location>
        <begin position="464"/>
        <end position="596"/>
    </location>
</feature>
<dbReference type="STRING" id="56458.SB85_01510"/>
<organism evidence="7 8">
    <name type="scientific">Xanthomonas sacchari</name>
    <dbReference type="NCBI Taxonomy" id="56458"/>
    <lineage>
        <taxon>Bacteria</taxon>
        <taxon>Pseudomonadati</taxon>
        <taxon>Pseudomonadota</taxon>
        <taxon>Gammaproteobacteria</taxon>
        <taxon>Lysobacterales</taxon>
        <taxon>Lysobacteraceae</taxon>
        <taxon>Xanthomonas</taxon>
    </lineage>
</organism>
<dbReference type="SUPFAM" id="SSF55073">
    <property type="entry name" value="Nucleotide cyclase"/>
    <property type="match status" value="1"/>
</dbReference>
<dbReference type="OrthoDB" id="9804951at2"/>
<dbReference type="InterPro" id="IPR035919">
    <property type="entry name" value="EAL_sf"/>
</dbReference>
<dbReference type="SMART" id="SM00267">
    <property type="entry name" value="GGDEF"/>
    <property type="match status" value="1"/>
</dbReference>
<dbReference type="InterPro" id="IPR035965">
    <property type="entry name" value="PAS-like_dom_sf"/>
</dbReference>
<dbReference type="InterPro" id="IPR000700">
    <property type="entry name" value="PAS-assoc_C"/>
</dbReference>
<dbReference type="PROSITE" id="PS50883">
    <property type="entry name" value="EAL"/>
    <property type="match status" value="1"/>
</dbReference>
<dbReference type="InterPro" id="IPR003018">
    <property type="entry name" value="GAF"/>
</dbReference>
<dbReference type="PANTHER" id="PTHR44757:SF2">
    <property type="entry name" value="BIOFILM ARCHITECTURE MAINTENANCE PROTEIN MBAA"/>
    <property type="match status" value="1"/>
</dbReference>
<feature type="domain" description="EAL" evidence="5">
    <location>
        <begin position="605"/>
        <end position="860"/>
    </location>
</feature>
<dbReference type="AlphaFoldDB" id="A0A2P5Z5F1"/>
<dbReference type="SMART" id="SM00052">
    <property type="entry name" value="EAL"/>
    <property type="match status" value="1"/>
</dbReference>
<dbReference type="InterPro" id="IPR000160">
    <property type="entry name" value="GGDEF_dom"/>
</dbReference>
<dbReference type="InterPro" id="IPR052155">
    <property type="entry name" value="Biofilm_reg_signaling"/>
</dbReference>
<dbReference type="PANTHER" id="PTHR44757">
    <property type="entry name" value="DIGUANYLATE CYCLASE DGCP"/>
    <property type="match status" value="1"/>
</dbReference>
<dbReference type="PIRSF" id="PIRSF005925">
    <property type="entry name" value="Dos"/>
    <property type="match status" value="1"/>
</dbReference>
<dbReference type="Proteomes" id="UP000247346">
    <property type="component" value="Unassembled WGS sequence"/>
</dbReference>
<dbReference type="InterPro" id="IPR029787">
    <property type="entry name" value="Nucleotide_cyclase"/>
</dbReference>
<evidence type="ECO:0000259" key="5">
    <source>
        <dbReference type="PROSITE" id="PS50883"/>
    </source>
</evidence>
<dbReference type="InterPro" id="IPR001610">
    <property type="entry name" value="PAC"/>
</dbReference>
<dbReference type="GO" id="GO:0071111">
    <property type="term" value="F:cyclic-guanylate-specific phosphodiesterase activity"/>
    <property type="evidence" value="ECO:0007669"/>
    <property type="project" value="UniProtKB-EC"/>
</dbReference>
<dbReference type="NCBIfam" id="TIGR00254">
    <property type="entry name" value="GGDEF"/>
    <property type="match status" value="1"/>
</dbReference>
<dbReference type="Gene3D" id="3.30.450.40">
    <property type="match status" value="1"/>
</dbReference>
<dbReference type="Pfam" id="PF13426">
    <property type="entry name" value="PAS_9"/>
    <property type="match status" value="2"/>
</dbReference>
<dbReference type="Pfam" id="PF00990">
    <property type="entry name" value="GGDEF"/>
    <property type="match status" value="1"/>
</dbReference>
<dbReference type="PROSITE" id="PS50113">
    <property type="entry name" value="PAC"/>
    <property type="match status" value="1"/>
</dbReference>
<evidence type="ECO:0000259" key="4">
    <source>
        <dbReference type="PROSITE" id="PS50113"/>
    </source>
</evidence>
<dbReference type="EMBL" id="MDEK01000006">
    <property type="protein sequence ID" value="PPU83218.1"/>
    <property type="molecule type" value="Genomic_DNA"/>
</dbReference>
<dbReference type="Gene3D" id="3.30.450.20">
    <property type="entry name" value="PAS domain"/>
    <property type="match status" value="2"/>
</dbReference>
<evidence type="ECO:0000313" key="7">
    <source>
        <dbReference type="EMBL" id="PPU83218.1"/>
    </source>
</evidence>
<dbReference type="CDD" id="cd01948">
    <property type="entry name" value="EAL"/>
    <property type="match status" value="1"/>
</dbReference>
<dbReference type="SMART" id="SM00086">
    <property type="entry name" value="PAC"/>
    <property type="match status" value="1"/>
</dbReference>
<dbReference type="InterPro" id="IPR012226">
    <property type="entry name" value="Diguanyl_cyclase/Pdiesterase"/>
</dbReference>
<dbReference type="GeneID" id="93879013"/>
<dbReference type="SUPFAM" id="SSF141868">
    <property type="entry name" value="EAL domain-like"/>
    <property type="match status" value="1"/>
</dbReference>
<dbReference type="InterPro" id="IPR000014">
    <property type="entry name" value="PAS"/>
</dbReference>
<dbReference type="CDD" id="cd01949">
    <property type="entry name" value="GGDEF"/>
    <property type="match status" value="1"/>
</dbReference>
<evidence type="ECO:0000259" key="6">
    <source>
        <dbReference type="PROSITE" id="PS50887"/>
    </source>
</evidence>
<dbReference type="InterPro" id="IPR043128">
    <property type="entry name" value="Rev_trsase/Diguanyl_cyclase"/>
</dbReference>
<proteinExistence type="predicted"/>
<feature type="domain" description="PAS" evidence="3">
    <location>
        <begin position="144"/>
        <end position="188"/>
    </location>
</feature>
<dbReference type="Pfam" id="PF00563">
    <property type="entry name" value="EAL"/>
    <property type="match status" value="1"/>
</dbReference>
<sequence>MPGRRLVTSSAPNDASVEAARVASARSELDLLLCLQYAPEGVLIVDPQGRVVAFNHTAEALWNRPRAQVLGRPLGELADAEVRDDFLAHCLHDSGSGSYELLTHDYEGAARWLAVSAARAPQHYSQLQVLFVRDISAQRARDARMRLLSLALDSSDAAIVVCDPELNILYVNAGFSQVFGYAESEVLGHLPSSVLTGPGTDMQTVQHTRERVRAGFGHQTDILAYRKDGTPLWATLVATPIAGEDGSQQHYILSFTDITQSKMHEVLHKNVLDALVREQPLVEVATLICKEVERIAPQLMAAIVSVDGSGRLQPLAAPSMPVRFGETMSNMRAGPRAGALGTSIWRGKQVLVLDPRTDPLFADYMGLVDHVQLGTCVATPIKSSSGRVLGGFALCYRQVREPLAWHLRLIELCVHLCALALEREQTRARVHQLAFYDSLTGLPNRVMFSARAEQALAAAEHQGMPVAILFVDIDRFKRVNETQGHAAGDGLLRDIARRICDTLGVTDLVGRQAGDEFVLMLPHCSAEHAAGVAERLLLALAEPVVVGQMTLHPSASIGVAMFPEDGTDIETLLRHADLAMFRAKHEGGQSVRYFSSDMNRMAQERVAMETALREALHRDRLQLHYQPQLDSQAPHALYGVEALLRWEHPNLGAISPARFVPMAEECGLIDELGHWVLREACRQMADWRLRGIPVPRVAVNLSANNFADPQLPVRVEGLLAASGLQPADLALEMTESVMLSNPNAVLANLRQLQASGVLLSLDDFGTGYSSLSHLHQLPVNELKLDMSFVSDLEHCQTSRTLTTSVLRIGETLGLHTVAEGVETEAQRAFLARLGCRVLQGFLFAPALPAAALEHWLQGRAPALPA</sequence>
<keyword evidence="2" id="KW-0973">c-di-GMP</keyword>
<comment type="caution">
    <text evidence="7">The sequence shown here is derived from an EMBL/GenBank/DDBJ whole genome shotgun (WGS) entry which is preliminary data.</text>
</comment>
<dbReference type="CDD" id="cd00130">
    <property type="entry name" value="PAS"/>
    <property type="match status" value="2"/>
</dbReference>
<dbReference type="Gene3D" id="3.30.70.270">
    <property type="match status" value="1"/>
</dbReference>
<feature type="domain" description="PAC" evidence="4">
    <location>
        <begin position="218"/>
        <end position="270"/>
    </location>
</feature>
<dbReference type="SUPFAM" id="SSF55781">
    <property type="entry name" value="GAF domain-like"/>
    <property type="match status" value="1"/>
</dbReference>
<dbReference type="SUPFAM" id="SSF55785">
    <property type="entry name" value="PYP-like sensor domain (PAS domain)"/>
    <property type="match status" value="2"/>
</dbReference>
<dbReference type="InterPro" id="IPR029016">
    <property type="entry name" value="GAF-like_dom_sf"/>
</dbReference>
<dbReference type="FunFam" id="3.20.20.450:FF:000001">
    <property type="entry name" value="Cyclic di-GMP phosphodiesterase yahA"/>
    <property type="match status" value="1"/>
</dbReference>
<gene>
    <name evidence="7" type="ORF">XsacCFBP4641_08590</name>
</gene>
<dbReference type="InterPro" id="IPR001633">
    <property type="entry name" value="EAL_dom"/>
</dbReference>
<evidence type="ECO:0000256" key="2">
    <source>
        <dbReference type="ARBA" id="ARBA00022636"/>
    </source>
</evidence>
<dbReference type="EC" id="3.1.4.52" evidence="1"/>
<protein>
    <recommendedName>
        <fullName evidence="1">cyclic-guanylate-specific phosphodiesterase</fullName>
        <ecNumber evidence="1">3.1.4.52</ecNumber>
    </recommendedName>
</protein>
<dbReference type="Pfam" id="PF13185">
    <property type="entry name" value="GAF_2"/>
    <property type="match status" value="1"/>
</dbReference>
<dbReference type="SMART" id="SM00065">
    <property type="entry name" value="GAF"/>
    <property type="match status" value="1"/>
</dbReference>
<dbReference type="Gene3D" id="3.20.20.450">
    <property type="entry name" value="EAL domain"/>
    <property type="match status" value="1"/>
</dbReference>
<dbReference type="SMART" id="SM00091">
    <property type="entry name" value="PAS"/>
    <property type="match status" value="2"/>
</dbReference>
<reference evidence="7 8" key="1">
    <citation type="submission" date="2016-08" db="EMBL/GenBank/DDBJ databases">
        <authorList>
            <person name="Seilhamer J.J."/>
        </authorList>
    </citation>
    <scope>NUCLEOTIDE SEQUENCE [LARGE SCALE GENOMIC DNA]</scope>
    <source>
        <strain evidence="7 8">CFBP4641</strain>
    </source>
</reference>
<dbReference type="RefSeq" id="WP_010343319.1">
    <property type="nucleotide sequence ID" value="NZ_CP132343.1"/>
</dbReference>
<name>A0A2P5Z5F1_9XANT</name>
<accession>A0A2P5Z5F1</accession>
<evidence type="ECO:0000256" key="1">
    <source>
        <dbReference type="ARBA" id="ARBA00012282"/>
    </source>
</evidence>
<dbReference type="NCBIfam" id="TIGR00229">
    <property type="entry name" value="sensory_box"/>
    <property type="match status" value="2"/>
</dbReference>
<evidence type="ECO:0000259" key="3">
    <source>
        <dbReference type="PROSITE" id="PS50112"/>
    </source>
</evidence>
<evidence type="ECO:0000313" key="8">
    <source>
        <dbReference type="Proteomes" id="UP000247346"/>
    </source>
</evidence>
<dbReference type="PROSITE" id="PS50887">
    <property type="entry name" value="GGDEF"/>
    <property type="match status" value="1"/>
</dbReference>